<evidence type="ECO:0000259" key="4">
    <source>
        <dbReference type="Pfam" id="PF17766"/>
    </source>
</evidence>
<evidence type="ECO:0000256" key="2">
    <source>
        <dbReference type="ARBA" id="ARBA00011073"/>
    </source>
</evidence>
<protein>
    <submittedName>
        <fullName evidence="5">Peptidase S8, subtilisin-related</fullName>
    </submittedName>
</protein>
<keyword evidence="6" id="KW-1185">Reference proteome</keyword>
<evidence type="ECO:0000313" key="6">
    <source>
        <dbReference type="Proteomes" id="UP000237000"/>
    </source>
</evidence>
<evidence type="ECO:0000256" key="1">
    <source>
        <dbReference type="ARBA" id="ARBA00004613"/>
    </source>
</evidence>
<reference evidence="6" key="1">
    <citation type="submission" date="2016-06" db="EMBL/GenBank/DDBJ databases">
        <title>Parallel loss of symbiosis genes in relatives of nitrogen-fixing non-legume Parasponia.</title>
        <authorList>
            <person name="Van Velzen R."/>
            <person name="Holmer R."/>
            <person name="Bu F."/>
            <person name="Rutten L."/>
            <person name="Van Zeijl A."/>
            <person name="Liu W."/>
            <person name="Santuari L."/>
            <person name="Cao Q."/>
            <person name="Sharma T."/>
            <person name="Shen D."/>
            <person name="Roswanjaya Y."/>
            <person name="Wardhani T."/>
            <person name="Kalhor M.S."/>
            <person name="Jansen J."/>
            <person name="Van den Hoogen J."/>
            <person name="Gungor B."/>
            <person name="Hartog M."/>
            <person name="Hontelez J."/>
            <person name="Verver J."/>
            <person name="Yang W.-C."/>
            <person name="Schijlen E."/>
            <person name="Repin R."/>
            <person name="Schilthuizen M."/>
            <person name="Schranz E."/>
            <person name="Heidstra R."/>
            <person name="Miyata K."/>
            <person name="Fedorova E."/>
            <person name="Kohlen W."/>
            <person name="Bisseling T."/>
            <person name="Smit S."/>
            <person name="Geurts R."/>
        </authorList>
    </citation>
    <scope>NUCLEOTIDE SEQUENCE [LARGE SCALE GENOMIC DNA]</scope>
    <source>
        <strain evidence="6">cv. RG33-2</strain>
    </source>
</reference>
<dbReference type="Gene3D" id="2.60.40.2310">
    <property type="match status" value="1"/>
</dbReference>
<dbReference type="AlphaFoldDB" id="A0A2P5FYJ9"/>
<dbReference type="EMBL" id="JXTC01000003">
    <property type="protein sequence ID" value="POO02866.1"/>
    <property type="molecule type" value="Genomic_DNA"/>
</dbReference>
<evidence type="ECO:0000313" key="5">
    <source>
        <dbReference type="EMBL" id="POO02866.1"/>
    </source>
</evidence>
<comment type="subcellular location">
    <subcellularLocation>
        <location evidence="1">Secreted</location>
    </subcellularLocation>
</comment>
<dbReference type="PANTHER" id="PTHR10795">
    <property type="entry name" value="PROPROTEIN CONVERTASE SUBTILISIN/KEXIN"/>
    <property type="match status" value="1"/>
</dbReference>
<gene>
    <name evidence="5" type="ORF">TorRG33x02_009270</name>
</gene>
<dbReference type="Proteomes" id="UP000237000">
    <property type="component" value="Unassembled WGS sequence"/>
</dbReference>
<accession>A0A2P5FYJ9</accession>
<feature type="domain" description="Subtilisin-like protease fibronectin type-III" evidence="4">
    <location>
        <begin position="140"/>
        <end position="212"/>
    </location>
</feature>
<dbReference type="OrthoDB" id="206201at2759"/>
<sequence length="219" mass="23886">MKSWLILIDSLLLASITLMENWFLITLTLPMPSPLQHTIPHVSGDVVLLKTLHPDSSPAAIKSIIMTSGTKLISNGNSLFERATPFAYGSGHIQPNRAIDPGLVYDLSIDDTGTSYVLAATIKYCLKDSPISCTDVTITNPSSEPLIVTRRVKNVVPPSTYKASVRAPAGVSVYNKPASLQFSTNDEEKNFKIVLKAKVAGMPKDSVWTVEMVRWQALC</sequence>
<dbReference type="GO" id="GO:0006508">
    <property type="term" value="P:proteolysis"/>
    <property type="evidence" value="ECO:0007669"/>
    <property type="project" value="InterPro"/>
</dbReference>
<dbReference type="InParanoid" id="A0A2P5FYJ9"/>
<evidence type="ECO:0000256" key="3">
    <source>
        <dbReference type="ARBA" id="ARBA00022729"/>
    </source>
</evidence>
<dbReference type="InterPro" id="IPR041469">
    <property type="entry name" value="Subtilisin-like_FN3"/>
</dbReference>
<comment type="similarity">
    <text evidence="2">Belongs to the peptidase S8 family.</text>
</comment>
<dbReference type="GO" id="GO:0004252">
    <property type="term" value="F:serine-type endopeptidase activity"/>
    <property type="evidence" value="ECO:0007669"/>
    <property type="project" value="InterPro"/>
</dbReference>
<dbReference type="STRING" id="63057.A0A2P5FYJ9"/>
<dbReference type="InterPro" id="IPR045051">
    <property type="entry name" value="SBT"/>
</dbReference>
<name>A0A2P5FYJ9_TREOI</name>
<dbReference type="Gene3D" id="3.40.50.200">
    <property type="entry name" value="Peptidase S8/S53 domain"/>
    <property type="match status" value="1"/>
</dbReference>
<dbReference type="Pfam" id="PF17766">
    <property type="entry name" value="fn3_6"/>
    <property type="match status" value="1"/>
</dbReference>
<dbReference type="GO" id="GO:0005576">
    <property type="term" value="C:extracellular region"/>
    <property type="evidence" value="ECO:0007669"/>
    <property type="project" value="UniProtKB-SubCell"/>
</dbReference>
<organism evidence="5 6">
    <name type="scientific">Trema orientale</name>
    <name type="common">Charcoal tree</name>
    <name type="synonym">Celtis orientalis</name>
    <dbReference type="NCBI Taxonomy" id="63057"/>
    <lineage>
        <taxon>Eukaryota</taxon>
        <taxon>Viridiplantae</taxon>
        <taxon>Streptophyta</taxon>
        <taxon>Embryophyta</taxon>
        <taxon>Tracheophyta</taxon>
        <taxon>Spermatophyta</taxon>
        <taxon>Magnoliopsida</taxon>
        <taxon>eudicotyledons</taxon>
        <taxon>Gunneridae</taxon>
        <taxon>Pentapetalae</taxon>
        <taxon>rosids</taxon>
        <taxon>fabids</taxon>
        <taxon>Rosales</taxon>
        <taxon>Cannabaceae</taxon>
        <taxon>Trema</taxon>
    </lineage>
</organism>
<dbReference type="SUPFAM" id="SSF52743">
    <property type="entry name" value="Subtilisin-like"/>
    <property type="match status" value="1"/>
</dbReference>
<dbReference type="InterPro" id="IPR036852">
    <property type="entry name" value="Peptidase_S8/S53_dom_sf"/>
</dbReference>
<comment type="caution">
    <text evidence="5">The sequence shown here is derived from an EMBL/GenBank/DDBJ whole genome shotgun (WGS) entry which is preliminary data.</text>
</comment>
<proteinExistence type="inferred from homology"/>
<keyword evidence="3" id="KW-0732">Signal</keyword>